<dbReference type="Proteomes" id="UP000789572">
    <property type="component" value="Unassembled WGS sequence"/>
</dbReference>
<reference evidence="1" key="1">
    <citation type="submission" date="2021-06" db="EMBL/GenBank/DDBJ databases">
        <authorList>
            <person name="Kallberg Y."/>
            <person name="Tangrot J."/>
            <person name="Rosling A."/>
        </authorList>
    </citation>
    <scope>NUCLEOTIDE SEQUENCE</scope>
    <source>
        <strain evidence="1">IA702</strain>
    </source>
</reference>
<dbReference type="OrthoDB" id="2311372at2759"/>
<name>A0A9N8VST5_9GLOM</name>
<sequence length="336" mass="38684">MPKTVHEKNCIAVREPRLLSTTYFKFRASPNTRSLHVYFTIEKASSWCLQNFIEYAADSEINFEQAVTIFRESLNQLNQLTATPNPIKSFCHNYLKWLKSRAGITIVQECRKYFDATKYQRHAAVLNNTVENTLLLNSKTAIIQARLQLLDALLSSDALQLSDATDTLPPKTPPQIPRELAHLLNTPNKRPIKKKEFRDYTEKNSVILSPVVWNSALEEYINATLKESDEKFKNAVRNKNYKDMDEGFRLYCENVITDFYNFVDVGPTLDRKMGERKHIIYQVSALFKFYERTFLTLDIDWIESHSRPAKLMKSESNSGIVLVSAKATRLSDGLGI</sequence>
<accession>A0A9N8VST5</accession>
<proteinExistence type="predicted"/>
<keyword evidence="2" id="KW-1185">Reference proteome</keyword>
<protein>
    <submittedName>
        <fullName evidence="1">6403_t:CDS:1</fullName>
    </submittedName>
</protein>
<comment type="caution">
    <text evidence="1">The sequence shown here is derived from an EMBL/GenBank/DDBJ whole genome shotgun (WGS) entry which is preliminary data.</text>
</comment>
<gene>
    <name evidence="1" type="ORF">POCULU_LOCUS661</name>
</gene>
<evidence type="ECO:0000313" key="2">
    <source>
        <dbReference type="Proteomes" id="UP000789572"/>
    </source>
</evidence>
<dbReference type="EMBL" id="CAJVPJ010000037">
    <property type="protein sequence ID" value="CAG8463070.1"/>
    <property type="molecule type" value="Genomic_DNA"/>
</dbReference>
<evidence type="ECO:0000313" key="1">
    <source>
        <dbReference type="EMBL" id="CAG8463070.1"/>
    </source>
</evidence>
<dbReference type="AlphaFoldDB" id="A0A9N8VST5"/>
<organism evidence="1 2">
    <name type="scientific">Paraglomus occultum</name>
    <dbReference type="NCBI Taxonomy" id="144539"/>
    <lineage>
        <taxon>Eukaryota</taxon>
        <taxon>Fungi</taxon>
        <taxon>Fungi incertae sedis</taxon>
        <taxon>Mucoromycota</taxon>
        <taxon>Glomeromycotina</taxon>
        <taxon>Glomeromycetes</taxon>
        <taxon>Paraglomerales</taxon>
        <taxon>Paraglomeraceae</taxon>
        <taxon>Paraglomus</taxon>
    </lineage>
</organism>